<gene>
    <name evidence="2" type="ORF">EOD41_09690</name>
</gene>
<keyword evidence="3" id="KW-1185">Reference proteome</keyword>
<sequence length="150" mass="17130">MSTVMNDTAFLAKGYTISTDKSLLDFDVIYNYLSTESYWAKGMPADKLKTAIENSICFGIYQHNKLAGFARVVTDKATFAYLCDVFILDAHRRQGLSKWLVQTIIGHPELQGLRRWALATADAHGLYRQFGFTELTNPERWMGIYQPYTI</sequence>
<dbReference type="Proteomes" id="UP000282759">
    <property type="component" value="Unassembled WGS sequence"/>
</dbReference>
<name>A0A3S2UL57_9SPHI</name>
<dbReference type="Pfam" id="PF00583">
    <property type="entry name" value="Acetyltransf_1"/>
    <property type="match status" value="1"/>
</dbReference>
<dbReference type="PANTHER" id="PTHR43233">
    <property type="entry name" value="FAMILY N-ACETYLTRANSFERASE, PUTATIVE (AFU_ORTHOLOGUE AFUA_6G03350)-RELATED"/>
    <property type="match status" value="1"/>
</dbReference>
<dbReference type="RefSeq" id="WP_127704614.1">
    <property type="nucleotide sequence ID" value="NZ_SACK01000003.1"/>
</dbReference>
<evidence type="ECO:0000313" key="2">
    <source>
        <dbReference type="EMBL" id="RVU00897.1"/>
    </source>
</evidence>
<comment type="caution">
    <text evidence="2">The sequence shown here is derived from an EMBL/GenBank/DDBJ whole genome shotgun (WGS) entry which is preliminary data.</text>
</comment>
<dbReference type="PROSITE" id="PS51186">
    <property type="entry name" value="GNAT"/>
    <property type="match status" value="1"/>
</dbReference>
<dbReference type="AlphaFoldDB" id="A0A3S2UL57"/>
<dbReference type="InterPro" id="IPR000182">
    <property type="entry name" value="GNAT_dom"/>
</dbReference>
<evidence type="ECO:0000313" key="3">
    <source>
        <dbReference type="Proteomes" id="UP000282759"/>
    </source>
</evidence>
<dbReference type="Gene3D" id="3.40.630.30">
    <property type="match status" value="1"/>
</dbReference>
<dbReference type="InterPro" id="IPR016181">
    <property type="entry name" value="Acyl_CoA_acyltransferase"/>
</dbReference>
<dbReference type="PANTHER" id="PTHR43233:SF1">
    <property type="entry name" value="FAMILY N-ACETYLTRANSFERASE, PUTATIVE (AFU_ORTHOLOGUE AFUA_6G03350)-RELATED"/>
    <property type="match status" value="1"/>
</dbReference>
<dbReference type="GO" id="GO:0016747">
    <property type="term" value="F:acyltransferase activity, transferring groups other than amino-acyl groups"/>
    <property type="evidence" value="ECO:0007669"/>
    <property type="project" value="InterPro"/>
</dbReference>
<dbReference type="OrthoDB" id="3216107at2"/>
<reference evidence="2 3" key="1">
    <citation type="submission" date="2019-01" db="EMBL/GenBank/DDBJ databases">
        <authorList>
            <person name="Chen W.-M."/>
        </authorList>
    </citation>
    <scope>NUCLEOTIDE SEQUENCE [LARGE SCALE GENOMIC DNA]</scope>
    <source>
        <strain evidence="2 3">YBJ-36</strain>
    </source>
</reference>
<accession>A0A3S2UL57</accession>
<evidence type="ECO:0000259" key="1">
    <source>
        <dbReference type="PROSITE" id="PS51186"/>
    </source>
</evidence>
<protein>
    <submittedName>
        <fullName evidence="2">N-acetyltransferase</fullName>
    </submittedName>
</protein>
<keyword evidence="2" id="KW-0808">Transferase</keyword>
<dbReference type="SUPFAM" id="SSF55729">
    <property type="entry name" value="Acyl-CoA N-acyltransferases (Nat)"/>
    <property type="match status" value="1"/>
</dbReference>
<proteinExistence type="predicted"/>
<organism evidence="2 3">
    <name type="scientific">Mucilaginibacter limnophilus</name>
    <dbReference type="NCBI Taxonomy" id="1932778"/>
    <lineage>
        <taxon>Bacteria</taxon>
        <taxon>Pseudomonadati</taxon>
        <taxon>Bacteroidota</taxon>
        <taxon>Sphingobacteriia</taxon>
        <taxon>Sphingobacteriales</taxon>
        <taxon>Sphingobacteriaceae</taxon>
        <taxon>Mucilaginibacter</taxon>
    </lineage>
</organism>
<dbReference type="EMBL" id="SACK01000003">
    <property type="protein sequence ID" value="RVU00897.1"/>
    <property type="molecule type" value="Genomic_DNA"/>
</dbReference>
<feature type="domain" description="N-acetyltransferase" evidence="1">
    <location>
        <begin position="15"/>
        <end position="147"/>
    </location>
</feature>
<dbReference type="CDD" id="cd04301">
    <property type="entry name" value="NAT_SF"/>
    <property type="match status" value="1"/>
</dbReference>
<dbReference type="InterPro" id="IPR053144">
    <property type="entry name" value="Acetyltransferase_Butenolide"/>
</dbReference>